<dbReference type="InterPro" id="IPR019758">
    <property type="entry name" value="Pept_S26A_signal_pept_1_CS"/>
</dbReference>
<evidence type="ECO:0000256" key="1">
    <source>
        <dbReference type="ARBA" id="ARBA00000677"/>
    </source>
</evidence>
<proteinExistence type="inferred from homology"/>
<dbReference type="Proteomes" id="UP000479114">
    <property type="component" value="Chromosome"/>
</dbReference>
<feature type="transmembrane region" description="Helical" evidence="6">
    <location>
        <begin position="59"/>
        <end position="78"/>
    </location>
</feature>
<dbReference type="Pfam" id="PF10502">
    <property type="entry name" value="Peptidase_S26"/>
    <property type="match status" value="1"/>
</dbReference>
<evidence type="ECO:0000259" key="7">
    <source>
        <dbReference type="Pfam" id="PF10502"/>
    </source>
</evidence>
<dbReference type="PANTHER" id="PTHR43390:SF1">
    <property type="entry name" value="CHLOROPLAST PROCESSING PEPTIDASE"/>
    <property type="match status" value="1"/>
</dbReference>
<dbReference type="GO" id="GO:0004252">
    <property type="term" value="F:serine-type endopeptidase activity"/>
    <property type="evidence" value="ECO:0007669"/>
    <property type="project" value="InterPro"/>
</dbReference>
<dbReference type="PANTHER" id="PTHR43390">
    <property type="entry name" value="SIGNAL PEPTIDASE I"/>
    <property type="match status" value="1"/>
</dbReference>
<comment type="subcellular location">
    <subcellularLocation>
        <location evidence="2">Cell membrane</location>
        <topology evidence="2">Single-pass type II membrane protein</topology>
    </subcellularLocation>
    <subcellularLocation>
        <location evidence="6">Membrane</location>
        <topology evidence="6">Single-pass type II membrane protein</topology>
    </subcellularLocation>
</comment>
<dbReference type="InterPro" id="IPR000223">
    <property type="entry name" value="Pept_S26A_signal_pept_1"/>
</dbReference>
<comment type="catalytic activity">
    <reaction evidence="1 6">
        <text>Cleavage of hydrophobic, N-terminal signal or leader sequences from secreted and periplasmic proteins.</text>
        <dbReference type="EC" id="3.4.21.89"/>
    </reaction>
</comment>
<dbReference type="PRINTS" id="PR00727">
    <property type="entry name" value="LEADERPTASE"/>
</dbReference>
<dbReference type="GO" id="GO:0006465">
    <property type="term" value="P:signal peptide processing"/>
    <property type="evidence" value="ECO:0007669"/>
    <property type="project" value="InterPro"/>
</dbReference>
<evidence type="ECO:0000256" key="2">
    <source>
        <dbReference type="ARBA" id="ARBA00004401"/>
    </source>
</evidence>
<dbReference type="GO" id="GO:0005886">
    <property type="term" value="C:plasma membrane"/>
    <property type="evidence" value="ECO:0007669"/>
    <property type="project" value="UniProtKB-SubCell"/>
</dbReference>
<feature type="domain" description="Peptidase S26" evidence="7">
    <location>
        <begin position="69"/>
        <end position="211"/>
    </location>
</feature>
<dbReference type="InterPro" id="IPR019533">
    <property type="entry name" value="Peptidase_S26"/>
</dbReference>
<dbReference type="Gene3D" id="2.10.109.10">
    <property type="entry name" value="Umud Fragment, subunit A"/>
    <property type="match status" value="1"/>
</dbReference>
<sequence length="224" mass="24764">MLGFILIVPAVIMISFKPSFWAIPAALAIVLLTELYALADAAVSAVRLKSILLRSYNRWYVYAASILVLLAATQLVSVKPLLGMKNYVLEGPSMEETIRSGEQIMVDARASSYGNGDIIVFDRDGRENVQRIVAMGGDTIAFDDDSVILNGQPLAESYAVVKDYRQHLTTVPQRIPEGSFFVLGDNRSNSVDSRIFGLVHAYQVKGKVLYILLSDERKRIGHKL</sequence>
<evidence type="ECO:0000313" key="8">
    <source>
        <dbReference type="EMBL" id="QHW30981.1"/>
    </source>
</evidence>
<name>A0A6C0NXW4_9BACL</name>
<evidence type="ECO:0000256" key="6">
    <source>
        <dbReference type="RuleBase" id="RU362042"/>
    </source>
</evidence>
<comment type="caution">
    <text evidence="6">Lacks conserved residue(s) required for the propagation of feature annotation.</text>
</comment>
<dbReference type="AlphaFoldDB" id="A0A6C0NXW4"/>
<keyword evidence="6" id="KW-0812">Transmembrane</keyword>
<reference evidence="8 9" key="1">
    <citation type="submission" date="2020-02" db="EMBL/GenBank/DDBJ databases">
        <title>Paenibacillus sp. nov., isolated from rhizosphere soil of tomato.</title>
        <authorList>
            <person name="Weon H.-Y."/>
            <person name="Lee S.A."/>
        </authorList>
    </citation>
    <scope>NUCLEOTIDE SEQUENCE [LARGE SCALE GENOMIC DNA]</scope>
    <source>
        <strain evidence="8 9">14171R-81</strain>
    </source>
</reference>
<comment type="similarity">
    <text evidence="3 6">Belongs to the peptidase S26 family.</text>
</comment>
<dbReference type="InterPro" id="IPR036286">
    <property type="entry name" value="LexA/Signal_pep-like_sf"/>
</dbReference>
<keyword evidence="6" id="KW-0472">Membrane</keyword>
<dbReference type="KEGG" id="prz:GZH47_09035"/>
<keyword evidence="6" id="KW-0645">Protease</keyword>
<keyword evidence="6" id="KW-1133">Transmembrane helix</keyword>
<evidence type="ECO:0000256" key="4">
    <source>
        <dbReference type="ARBA" id="ARBA00013208"/>
    </source>
</evidence>
<dbReference type="SUPFAM" id="SSF51306">
    <property type="entry name" value="LexA/Signal peptidase"/>
    <property type="match status" value="1"/>
</dbReference>
<evidence type="ECO:0000256" key="5">
    <source>
        <dbReference type="ARBA" id="ARBA00022801"/>
    </source>
</evidence>
<evidence type="ECO:0000313" key="9">
    <source>
        <dbReference type="Proteomes" id="UP000479114"/>
    </source>
</evidence>
<accession>A0A6C0NXW4</accession>
<protein>
    <recommendedName>
        <fullName evidence="4 6">Signal peptidase I</fullName>
        <ecNumber evidence="4 6">3.4.21.89</ecNumber>
    </recommendedName>
</protein>
<organism evidence="8 9">
    <name type="scientific">Paenibacillus rhizovicinus</name>
    <dbReference type="NCBI Taxonomy" id="2704463"/>
    <lineage>
        <taxon>Bacteria</taxon>
        <taxon>Bacillati</taxon>
        <taxon>Bacillota</taxon>
        <taxon>Bacilli</taxon>
        <taxon>Bacillales</taxon>
        <taxon>Paenibacillaceae</taxon>
        <taxon>Paenibacillus</taxon>
    </lineage>
</organism>
<dbReference type="GO" id="GO:0009003">
    <property type="term" value="F:signal peptidase activity"/>
    <property type="evidence" value="ECO:0007669"/>
    <property type="project" value="UniProtKB-EC"/>
</dbReference>
<dbReference type="PROSITE" id="PS00761">
    <property type="entry name" value="SPASE_I_3"/>
    <property type="match status" value="1"/>
</dbReference>
<keyword evidence="9" id="KW-1185">Reference proteome</keyword>
<gene>
    <name evidence="8" type="primary">lepB</name>
    <name evidence="8" type="ORF">GZH47_09035</name>
</gene>
<dbReference type="CDD" id="cd06530">
    <property type="entry name" value="S26_SPase_I"/>
    <property type="match status" value="1"/>
</dbReference>
<dbReference type="EC" id="3.4.21.89" evidence="4 6"/>
<dbReference type="EMBL" id="CP048286">
    <property type="protein sequence ID" value="QHW30981.1"/>
    <property type="molecule type" value="Genomic_DNA"/>
</dbReference>
<dbReference type="NCBIfam" id="TIGR02227">
    <property type="entry name" value="sigpep_I_bact"/>
    <property type="match status" value="1"/>
</dbReference>
<dbReference type="RefSeq" id="WP_162639790.1">
    <property type="nucleotide sequence ID" value="NZ_CP048286.1"/>
</dbReference>
<evidence type="ECO:0000256" key="3">
    <source>
        <dbReference type="ARBA" id="ARBA00009370"/>
    </source>
</evidence>
<keyword evidence="5 6" id="KW-0378">Hydrolase</keyword>
<feature type="transmembrane region" description="Helical" evidence="6">
    <location>
        <begin position="20"/>
        <end position="39"/>
    </location>
</feature>